<dbReference type="GO" id="GO:0005840">
    <property type="term" value="C:ribosome"/>
    <property type="evidence" value="ECO:0007669"/>
    <property type="project" value="UniProtKB-KW"/>
</dbReference>
<dbReference type="InterPro" id="IPR052558">
    <property type="entry name" value="Siderophore_Hydrolase_D"/>
</dbReference>
<dbReference type="PANTHER" id="PTHR40841">
    <property type="entry name" value="SIDEROPHORE TRIACETYLFUSARININE C ESTERASE"/>
    <property type="match status" value="1"/>
</dbReference>
<keyword evidence="3" id="KW-0732">Signal</keyword>
<evidence type="ECO:0000256" key="1">
    <source>
        <dbReference type="ARBA" id="ARBA00005622"/>
    </source>
</evidence>
<evidence type="ECO:0000313" key="4">
    <source>
        <dbReference type="EMBL" id="GAA5103064.1"/>
    </source>
</evidence>
<gene>
    <name evidence="4" type="ORF">GCM10023338_21050</name>
</gene>
<evidence type="ECO:0000256" key="2">
    <source>
        <dbReference type="ARBA" id="ARBA00022801"/>
    </source>
</evidence>
<dbReference type="GO" id="GO:0016787">
    <property type="term" value="F:hydrolase activity"/>
    <property type="evidence" value="ECO:0007669"/>
    <property type="project" value="UniProtKB-KW"/>
</dbReference>
<accession>A0ABP9MYH6</accession>
<reference evidence="5" key="1">
    <citation type="journal article" date="2019" name="Int. J. Syst. Evol. Microbiol.">
        <title>The Global Catalogue of Microorganisms (GCM) 10K type strain sequencing project: providing services to taxonomists for standard genome sequencing and annotation.</title>
        <authorList>
            <consortium name="The Broad Institute Genomics Platform"/>
            <consortium name="The Broad Institute Genome Sequencing Center for Infectious Disease"/>
            <person name="Wu L."/>
            <person name="Ma J."/>
        </authorList>
    </citation>
    <scope>NUCLEOTIDE SEQUENCE [LARGE SCALE GENOMIC DNA]</scope>
    <source>
        <strain evidence="5">JCM 18424</strain>
    </source>
</reference>
<evidence type="ECO:0000313" key="5">
    <source>
        <dbReference type="Proteomes" id="UP001500631"/>
    </source>
</evidence>
<name>A0ABP9MYH6_9GAMM</name>
<sequence>MFKKASLWLALGLVATQISTHAFAQNAISIGEIQTLHSSILNENREIQIYLPPSYEKYPNQDYPVIYLLDGENNFHYFTGFVQKLSKAPYPSMPEMIVVGIVNTERSRDLTPTIQKTDPDSKEGKRIEGTTGGNIAFFQFLETEVMPDIEKKYRTNGLNIFVGHSFGGITALNHMLNGTKEMQAYIVHDPSIWWDDEVMLKRFQAVKGKDFKNKKLFMTQVGDSENKGHLTGHYNGIQKLDMYLQEKPFKNLSYQYAQYAGEDHGSVPLKGNLDGLRYVFDGIQVNMKAIPENPNLVKEQYAKLSQNLGFELQPSEPYLEAVLNYLKRSDDKKVAEQFQDYIISIYPKGNVAKSAAE</sequence>
<evidence type="ECO:0000256" key="3">
    <source>
        <dbReference type="SAM" id="SignalP"/>
    </source>
</evidence>
<protein>
    <submittedName>
        <fullName evidence="4">Alpha/beta hydrolase-fold protein</fullName>
    </submittedName>
</protein>
<dbReference type="RefSeq" id="WP_077926426.1">
    <property type="nucleotide sequence ID" value="NZ_BAABKE010000008.1"/>
</dbReference>
<keyword evidence="4" id="KW-0689">Ribosomal protein</keyword>
<dbReference type="InterPro" id="IPR029058">
    <property type="entry name" value="AB_hydrolase_fold"/>
</dbReference>
<dbReference type="InterPro" id="IPR000801">
    <property type="entry name" value="Esterase-like"/>
</dbReference>
<proteinExistence type="inferred from homology"/>
<dbReference type="Gene3D" id="3.40.50.1820">
    <property type="entry name" value="alpha/beta hydrolase"/>
    <property type="match status" value="1"/>
</dbReference>
<dbReference type="Proteomes" id="UP001500631">
    <property type="component" value="Unassembled WGS sequence"/>
</dbReference>
<comment type="similarity">
    <text evidence="1">Belongs to the esterase D family.</text>
</comment>
<feature type="signal peptide" evidence="3">
    <location>
        <begin position="1"/>
        <end position="24"/>
    </location>
</feature>
<dbReference type="EMBL" id="BAABKE010000008">
    <property type="protein sequence ID" value="GAA5103064.1"/>
    <property type="molecule type" value="Genomic_DNA"/>
</dbReference>
<comment type="caution">
    <text evidence="4">The sequence shown here is derived from an EMBL/GenBank/DDBJ whole genome shotgun (WGS) entry which is preliminary data.</text>
</comment>
<feature type="chain" id="PRO_5046144342" evidence="3">
    <location>
        <begin position="25"/>
        <end position="357"/>
    </location>
</feature>
<dbReference type="Pfam" id="PF00756">
    <property type="entry name" value="Esterase"/>
    <property type="match status" value="1"/>
</dbReference>
<keyword evidence="2 4" id="KW-0378">Hydrolase</keyword>
<dbReference type="SUPFAM" id="SSF53474">
    <property type="entry name" value="alpha/beta-Hydrolases"/>
    <property type="match status" value="1"/>
</dbReference>
<dbReference type="PANTHER" id="PTHR40841:SF2">
    <property type="entry name" value="SIDEROPHORE-DEGRADING ESTERASE (EUROFUNG)"/>
    <property type="match status" value="1"/>
</dbReference>
<organism evidence="4 5">
    <name type="scientific">Wohlfahrtiimonas larvae</name>
    <dbReference type="NCBI Taxonomy" id="1157986"/>
    <lineage>
        <taxon>Bacteria</taxon>
        <taxon>Pseudomonadati</taxon>
        <taxon>Pseudomonadota</taxon>
        <taxon>Gammaproteobacteria</taxon>
        <taxon>Cardiobacteriales</taxon>
        <taxon>Ignatzschineriaceae</taxon>
        <taxon>Wohlfahrtiimonas</taxon>
    </lineage>
</organism>
<keyword evidence="5" id="KW-1185">Reference proteome</keyword>
<keyword evidence="4" id="KW-0687">Ribonucleoprotein</keyword>